<dbReference type="PANTHER" id="PTHR43132">
    <property type="entry name" value="ARSENICAL RESISTANCE OPERON REPRESSOR ARSR-RELATED"/>
    <property type="match status" value="1"/>
</dbReference>
<evidence type="ECO:0000256" key="1">
    <source>
        <dbReference type="ARBA" id="ARBA00023015"/>
    </source>
</evidence>
<dbReference type="GO" id="GO:0003700">
    <property type="term" value="F:DNA-binding transcription factor activity"/>
    <property type="evidence" value="ECO:0007669"/>
    <property type="project" value="InterPro"/>
</dbReference>
<protein>
    <submittedName>
        <fullName evidence="4">Metalloregulator ArsR/SmtB family transcription factor</fullName>
    </submittedName>
</protein>
<dbReference type="AlphaFoldDB" id="A0A1H8AVG1"/>
<comment type="caution">
    <text evidence="4">The sequence shown here is derived from an EMBL/GenBank/DDBJ whole genome shotgun (WGS) entry which is preliminary data.</text>
</comment>
<dbReference type="SMART" id="SM00418">
    <property type="entry name" value="HTH_ARSR"/>
    <property type="match status" value="1"/>
</dbReference>
<dbReference type="Gene3D" id="1.10.10.10">
    <property type="entry name" value="Winged helix-like DNA-binding domain superfamily/Winged helix DNA-binding domain"/>
    <property type="match status" value="1"/>
</dbReference>
<dbReference type="RefSeq" id="WP_092106602.1">
    <property type="nucleotide sequence ID" value="NZ_FOCN01000001.1"/>
</dbReference>
<dbReference type="FunFam" id="3.40.250.10:FF:000039">
    <property type="entry name" value="ArsR family transcriptional regulator"/>
    <property type="match status" value="1"/>
</dbReference>
<dbReference type="PROSITE" id="PS50987">
    <property type="entry name" value="HTH_ARSR_2"/>
    <property type="match status" value="1"/>
</dbReference>
<dbReference type="Gene3D" id="3.40.250.10">
    <property type="entry name" value="Rhodanese-like domain"/>
    <property type="match status" value="1"/>
</dbReference>
<evidence type="ECO:0000313" key="4">
    <source>
        <dbReference type="EMBL" id="TFB88652.1"/>
    </source>
</evidence>
<dbReference type="STRING" id="1424661.SAMN05216281_101351"/>
<dbReference type="InterPro" id="IPR001763">
    <property type="entry name" value="Rhodanese-like_dom"/>
</dbReference>
<evidence type="ECO:0000256" key="2">
    <source>
        <dbReference type="ARBA" id="ARBA00023125"/>
    </source>
</evidence>
<gene>
    <name evidence="4" type="ORF">E3O10_12840</name>
</gene>
<dbReference type="InterPro" id="IPR001845">
    <property type="entry name" value="HTH_ArsR_DNA-bd_dom"/>
</dbReference>
<dbReference type="SUPFAM" id="SSF46785">
    <property type="entry name" value="Winged helix' DNA-binding domain"/>
    <property type="match status" value="1"/>
</dbReference>
<dbReference type="PANTHER" id="PTHR43132:SF8">
    <property type="entry name" value="HTH-TYPE TRANSCRIPTIONAL REGULATOR KMTR"/>
    <property type="match status" value="1"/>
</dbReference>
<dbReference type="InterPro" id="IPR001307">
    <property type="entry name" value="Thiosulphate_STrfase_CS"/>
</dbReference>
<dbReference type="Proteomes" id="UP000297654">
    <property type="component" value="Unassembled WGS sequence"/>
</dbReference>
<dbReference type="EMBL" id="SOFF01000031">
    <property type="protein sequence ID" value="TFB88652.1"/>
    <property type="molecule type" value="Genomic_DNA"/>
</dbReference>
<name>A0A1H8AVG1_9MICO</name>
<keyword evidence="3" id="KW-0804">Transcription</keyword>
<dbReference type="GO" id="GO:0004792">
    <property type="term" value="F:thiosulfate-cyanide sulfurtransferase activity"/>
    <property type="evidence" value="ECO:0007669"/>
    <property type="project" value="InterPro"/>
</dbReference>
<proteinExistence type="predicted"/>
<evidence type="ECO:0000313" key="5">
    <source>
        <dbReference type="Proteomes" id="UP000297654"/>
    </source>
</evidence>
<dbReference type="InterPro" id="IPR051011">
    <property type="entry name" value="Metal_resp_trans_reg"/>
</dbReference>
<dbReference type="Pfam" id="PF00581">
    <property type="entry name" value="Rhodanese"/>
    <property type="match status" value="1"/>
</dbReference>
<dbReference type="OrthoDB" id="9802028at2"/>
<dbReference type="GO" id="GO:0003677">
    <property type="term" value="F:DNA binding"/>
    <property type="evidence" value="ECO:0007669"/>
    <property type="project" value="UniProtKB-KW"/>
</dbReference>
<dbReference type="CDD" id="cd00158">
    <property type="entry name" value="RHOD"/>
    <property type="match status" value="1"/>
</dbReference>
<keyword evidence="1" id="KW-0805">Transcription regulation</keyword>
<dbReference type="NCBIfam" id="NF033788">
    <property type="entry name" value="HTH_metalloreg"/>
    <property type="match status" value="1"/>
</dbReference>
<dbReference type="InterPro" id="IPR036388">
    <property type="entry name" value="WH-like_DNA-bd_sf"/>
</dbReference>
<reference evidence="4 5" key="1">
    <citation type="submission" date="2019-03" db="EMBL/GenBank/DDBJ databases">
        <title>Genomics of glacier-inhabiting Cryobacterium strains.</title>
        <authorList>
            <person name="Liu Q."/>
            <person name="Xin Y.-H."/>
        </authorList>
    </citation>
    <scope>NUCLEOTIDE SEQUENCE [LARGE SCALE GENOMIC DNA]</scope>
    <source>
        <strain evidence="4 5">Hh15</strain>
    </source>
</reference>
<dbReference type="SUPFAM" id="SSF52821">
    <property type="entry name" value="Rhodanese/Cell cycle control phosphatase"/>
    <property type="match status" value="1"/>
</dbReference>
<dbReference type="InterPro" id="IPR036390">
    <property type="entry name" value="WH_DNA-bd_sf"/>
</dbReference>
<keyword evidence="2" id="KW-0238">DNA-binding</keyword>
<evidence type="ECO:0000256" key="3">
    <source>
        <dbReference type="ARBA" id="ARBA00023163"/>
    </source>
</evidence>
<dbReference type="Pfam" id="PF01022">
    <property type="entry name" value="HTH_5"/>
    <property type="match status" value="1"/>
</dbReference>
<dbReference type="PRINTS" id="PR00778">
    <property type="entry name" value="HTHARSR"/>
</dbReference>
<accession>A0A1H8AVG1</accession>
<organism evidence="4 5">
    <name type="scientific">Cryobacterium luteum</name>
    <dbReference type="NCBI Taxonomy" id="1424661"/>
    <lineage>
        <taxon>Bacteria</taxon>
        <taxon>Bacillati</taxon>
        <taxon>Actinomycetota</taxon>
        <taxon>Actinomycetes</taxon>
        <taxon>Micrococcales</taxon>
        <taxon>Microbacteriaceae</taxon>
        <taxon>Cryobacterium</taxon>
    </lineage>
</organism>
<dbReference type="PROSITE" id="PS00380">
    <property type="entry name" value="RHODANESE_1"/>
    <property type="match status" value="1"/>
</dbReference>
<dbReference type="InterPro" id="IPR011991">
    <property type="entry name" value="ArsR-like_HTH"/>
</dbReference>
<sequence length="229" mass="24790">MGDREKKSALFEQFARVGKALGSGKRLELIDLLAQGERTVESLANAAGLGLTTASAHLQTLKRAGLVTTRREGTRIHYQLAGDDVARLYDLVRAVAQTYLSDVEAKRIAYLGLDEPGSGDDAQEEITREELLARVTAGTVTVLDVRPRQEYQAAHIPGALSIPLEELSGRLSELPLGREIVAYCRGAYCVLAYEAVGVLRQGGHRATRLHEGMLEWRLASLPVSAEAAA</sequence>
<dbReference type="CDD" id="cd00090">
    <property type="entry name" value="HTH_ARSR"/>
    <property type="match status" value="1"/>
</dbReference>
<dbReference type="SMART" id="SM00450">
    <property type="entry name" value="RHOD"/>
    <property type="match status" value="1"/>
</dbReference>
<keyword evidence="5" id="KW-1185">Reference proteome</keyword>
<dbReference type="PROSITE" id="PS50206">
    <property type="entry name" value="RHODANESE_3"/>
    <property type="match status" value="1"/>
</dbReference>
<dbReference type="InterPro" id="IPR036873">
    <property type="entry name" value="Rhodanese-like_dom_sf"/>
</dbReference>